<dbReference type="PROSITE" id="PS00973">
    <property type="entry name" value="USP_2"/>
    <property type="match status" value="1"/>
</dbReference>
<dbReference type="InterPro" id="IPR006615">
    <property type="entry name" value="Pept_C19_DUSP"/>
</dbReference>
<dbReference type="Pfam" id="PF14836">
    <property type="entry name" value="Ubiquitin_3"/>
    <property type="match status" value="1"/>
</dbReference>
<evidence type="ECO:0000259" key="14">
    <source>
        <dbReference type="PROSITE" id="PS51283"/>
    </source>
</evidence>
<comment type="subcellular location">
    <subcellularLocation>
        <location evidence="3">Cytoplasm</location>
    </subcellularLocation>
    <subcellularLocation>
        <location evidence="2">Nucleus</location>
    </subcellularLocation>
</comment>
<evidence type="ECO:0000259" key="13">
    <source>
        <dbReference type="PROSITE" id="PS50235"/>
    </source>
</evidence>
<reference evidence="16" key="1">
    <citation type="submission" date="2020-01" db="EMBL/GenBank/DDBJ databases">
        <title>Draft genome sequence of the Termite Coptotermes fromosanus.</title>
        <authorList>
            <person name="Itakura S."/>
            <person name="Yosikawa Y."/>
            <person name="Umezawa K."/>
        </authorList>
    </citation>
    <scope>NUCLEOTIDE SEQUENCE [LARGE SCALE GENOMIC DNA]</scope>
</reference>
<dbReference type="InterPro" id="IPR018200">
    <property type="entry name" value="USP_CS"/>
</dbReference>
<dbReference type="Gene3D" id="3.10.20.90">
    <property type="entry name" value="Phosphatidylinositol 3-kinase Catalytic Subunit, Chain A, domain 1"/>
    <property type="match status" value="1"/>
</dbReference>
<dbReference type="InterPro" id="IPR050185">
    <property type="entry name" value="Ub_carboxyl-term_hydrolase"/>
</dbReference>
<dbReference type="PANTHER" id="PTHR21646:SF24">
    <property type="entry name" value="UBIQUITIN CARBOXYL-TERMINAL HYDROLASE"/>
    <property type="match status" value="1"/>
</dbReference>
<dbReference type="Pfam" id="PF00443">
    <property type="entry name" value="UCH"/>
    <property type="match status" value="1"/>
</dbReference>
<dbReference type="OrthoDB" id="265776at2759"/>
<accession>A0A6L2PUW6</accession>
<dbReference type="FunFam" id="3.90.70.10:FF:000013">
    <property type="entry name" value="ubiquitin carboxyl-terminal hydrolase 15 isoform X1"/>
    <property type="match status" value="1"/>
</dbReference>
<name>A0A6L2PUW6_COPFO</name>
<dbReference type="InterPro" id="IPR028135">
    <property type="entry name" value="Ub_USP-typ"/>
</dbReference>
<comment type="catalytic activity">
    <reaction evidence="1 11">
        <text>Thiol-dependent hydrolysis of ester, thioester, amide, peptide and isopeptide bonds formed by the C-terminal Gly of ubiquitin (a 76-residue protein attached to proteins as an intracellular targeting signal).</text>
        <dbReference type="EC" id="3.4.19.12"/>
    </reaction>
</comment>
<dbReference type="SUPFAM" id="SSF143791">
    <property type="entry name" value="DUSP-like"/>
    <property type="match status" value="1"/>
</dbReference>
<keyword evidence="10" id="KW-0539">Nucleus</keyword>
<evidence type="ECO:0000256" key="5">
    <source>
        <dbReference type="ARBA" id="ARBA00022490"/>
    </source>
</evidence>
<dbReference type="EMBL" id="BLKM01009380">
    <property type="protein sequence ID" value="GFG36413.1"/>
    <property type="molecule type" value="Genomic_DNA"/>
</dbReference>
<proteinExistence type="inferred from homology"/>
<sequence>MYSVQAILDELCVQVRHIRTVSLRKMAEHVEVVAEIASQKQVIREQMGKTMVKGQTWYLIDSKWFKSFKRYVGMDDTWNTFGGMDDHPGPIDNSSLFNDDGSGTLKDNLLDELDYVLVPSESWDLLVKWYGTVDQNTAIPRQVIEYGTYTKDCKVEVYLLELRLWKDFKLENEIQHKFSKGDTVGDIERTMRKLFDISDDEETRIWYYYSPTEYDELTKEDSTVQDVGLCEDQLLVIETRSEDGSWNHPPKKMPGAYPATTTVSVSDKSSTAGPSSIMSTRFNPYSYQSESRSAPGLCGLCNLGNTCFMNSVLQCMSNCPPITKYFLNEEHLNELNEENPLGMKGEIAKAFGDLIKLMWSGRYSYTMPHNFKLQVGRFAPQFLGYQQHDSQELLTFLLDGLHEDLNRIKKKPYIELQDASGRPDKDVAKEAWDNYRKRNDSVIVDFFHGLLKSTVVCPDCSKVSVTFDPFCYLSLPLPTKKERALEVLLFHYDATLKPTHYTVIVPKRGLIKDLVTNVGRLSGTHPDNLIVTEVKRSHFHKFFASNDALEKIDDKDIIYIYEMPDQNDTHVILPVYLWESSPKLGFSHEQLFGDPLLIAAPRRGCTYDTLYQLVLHRLQRNLHMPDDNSSWWNTKRISNGDLSNEDLPSDENDKSCSDSSDCGGEPVRRRLFSFYLVTSGVDCQDIVKIHNDGNPLPFPTLEHMGQSFIAAKWPAGAHDQFYDKSLEDAMDDQSTKSNLQALKLRDCIELYTTREKLGADDAWYCPTCKKHQQATKKFDLWCLPRILIIHLKRFVYNRYRRDKVDRMVQYPLRGLNMSEYVINKSHPQAVYDLIGVCNHYGGLGGGHYTAFCQNQNDLKWYLFDDNSVSEINEQAVVVDRLILRECSSDSVGVNRCVTEGQALLLPEVFKTIV</sequence>
<dbReference type="GO" id="GO:0005737">
    <property type="term" value="C:cytoplasm"/>
    <property type="evidence" value="ECO:0007669"/>
    <property type="project" value="UniProtKB-SubCell"/>
</dbReference>
<evidence type="ECO:0000256" key="3">
    <source>
        <dbReference type="ARBA" id="ARBA00004496"/>
    </source>
</evidence>
<protein>
    <recommendedName>
        <fullName evidence="11">Ubiquitin carboxyl-terminal hydrolase</fullName>
        <ecNumber evidence="11">3.4.19.12</ecNumber>
    </recommendedName>
</protein>
<dbReference type="InterPro" id="IPR035927">
    <property type="entry name" value="DUSP-like_sf"/>
</dbReference>
<gene>
    <name evidence="15" type="ORF">Cfor_01776</name>
</gene>
<evidence type="ECO:0000256" key="9">
    <source>
        <dbReference type="ARBA" id="ARBA00022807"/>
    </source>
</evidence>
<dbReference type="SMART" id="SM00695">
    <property type="entry name" value="DUSP"/>
    <property type="match status" value="1"/>
</dbReference>
<keyword evidence="16" id="KW-1185">Reference proteome</keyword>
<evidence type="ECO:0000256" key="8">
    <source>
        <dbReference type="ARBA" id="ARBA00022801"/>
    </source>
</evidence>
<evidence type="ECO:0000256" key="11">
    <source>
        <dbReference type="RuleBase" id="RU366025"/>
    </source>
</evidence>
<dbReference type="PROSITE" id="PS51283">
    <property type="entry name" value="DUSP"/>
    <property type="match status" value="1"/>
</dbReference>
<feature type="domain" description="DUSP" evidence="14">
    <location>
        <begin position="34"/>
        <end position="144"/>
    </location>
</feature>
<evidence type="ECO:0000313" key="16">
    <source>
        <dbReference type="Proteomes" id="UP000502823"/>
    </source>
</evidence>
<dbReference type="Gene3D" id="3.30.2230.10">
    <property type="entry name" value="DUSP-like"/>
    <property type="match status" value="1"/>
</dbReference>
<evidence type="ECO:0000256" key="2">
    <source>
        <dbReference type="ARBA" id="ARBA00004123"/>
    </source>
</evidence>
<dbReference type="Gene3D" id="3.90.70.10">
    <property type="entry name" value="Cysteine proteinases"/>
    <property type="match status" value="2"/>
</dbReference>
<comment type="caution">
    <text evidence="15">The sequence shown here is derived from an EMBL/GenBank/DDBJ whole genome shotgun (WGS) entry which is preliminary data.</text>
</comment>
<evidence type="ECO:0000256" key="12">
    <source>
        <dbReference type="SAM" id="MobiDB-lite"/>
    </source>
</evidence>
<dbReference type="PANTHER" id="PTHR21646">
    <property type="entry name" value="UBIQUITIN CARBOXYL-TERMINAL HYDROLASE"/>
    <property type="match status" value="1"/>
</dbReference>
<feature type="region of interest" description="Disordered" evidence="12">
    <location>
        <begin position="243"/>
        <end position="275"/>
    </location>
</feature>
<dbReference type="PROSITE" id="PS00972">
    <property type="entry name" value="USP_1"/>
    <property type="match status" value="1"/>
</dbReference>
<dbReference type="GO" id="GO:0016579">
    <property type="term" value="P:protein deubiquitination"/>
    <property type="evidence" value="ECO:0007669"/>
    <property type="project" value="InterPro"/>
</dbReference>
<keyword evidence="5" id="KW-0963">Cytoplasm</keyword>
<dbReference type="InParanoid" id="A0A6L2PUW6"/>
<dbReference type="Proteomes" id="UP000502823">
    <property type="component" value="Unassembled WGS sequence"/>
</dbReference>
<feature type="domain" description="USP" evidence="13">
    <location>
        <begin position="298"/>
        <end position="888"/>
    </location>
</feature>
<evidence type="ECO:0000313" key="15">
    <source>
        <dbReference type="EMBL" id="GFG36413.1"/>
    </source>
</evidence>
<evidence type="ECO:0000256" key="1">
    <source>
        <dbReference type="ARBA" id="ARBA00000707"/>
    </source>
</evidence>
<organism evidence="15 16">
    <name type="scientific">Coptotermes formosanus</name>
    <name type="common">Formosan subterranean termite</name>
    <dbReference type="NCBI Taxonomy" id="36987"/>
    <lineage>
        <taxon>Eukaryota</taxon>
        <taxon>Metazoa</taxon>
        <taxon>Ecdysozoa</taxon>
        <taxon>Arthropoda</taxon>
        <taxon>Hexapoda</taxon>
        <taxon>Insecta</taxon>
        <taxon>Pterygota</taxon>
        <taxon>Neoptera</taxon>
        <taxon>Polyneoptera</taxon>
        <taxon>Dictyoptera</taxon>
        <taxon>Blattodea</taxon>
        <taxon>Blattoidea</taxon>
        <taxon>Termitoidae</taxon>
        <taxon>Rhinotermitidae</taxon>
        <taxon>Coptotermes</taxon>
    </lineage>
</organism>
<evidence type="ECO:0000256" key="6">
    <source>
        <dbReference type="ARBA" id="ARBA00022670"/>
    </source>
</evidence>
<feature type="compositionally biased region" description="Low complexity" evidence="12">
    <location>
        <begin position="260"/>
        <end position="271"/>
    </location>
</feature>
<dbReference type="InterPro" id="IPR038765">
    <property type="entry name" value="Papain-like_cys_pep_sf"/>
</dbReference>
<dbReference type="PROSITE" id="PS50235">
    <property type="entry name" value="USP_3"/>
    <property type="match status" value="1"/>
</dbReference>
<feature type="region of interest" description="Disordered" evidence="12">
    <location>
        <begin position="642"/>
        <end position="663"/>
    </location>
</feature>
<evidence type="ECO:0000256" key="7">
    <source>
        <dbReference type="ARBA" id="ARBA00022786"/>
    </source>
</evidence>
<dbReference type="GO" id="GO:0004843">
    <property type="term" value="F:cysteine-type deubiquitinase activity"/>
    <property type="evidence" value="ECO:0007669"/>
    <property type="project" value="UniProtKB-UniRule"/>
</dbReference>
<keyword evidence="6 11" id="KW-0645">Protease</keyword>
<dbReference type="GO" id="GO:0005634">
    <property type="term" value="C:nucleus"/>
    <property type="evidence" value="ECO:0007669"/>
    <property type="project" value="UniProtKB-SubCell"/>
</dbReference>
<dbReference type="SUPFAM" id="SSF54001">
    <property type="entry name" value="Cysteine proteinases"/>
    <property type="match status" value="1"/>
</dbReference>
<keyword evidence="8 11" id="KW-0378">Hydrolase</keyword>
<keyword evidence="9 11" id="KW-0788">Thiol protease</keyword>
<dbReference type="Pfam" id="PF06337">
    <property type="entry name" value="DUSP"/>
    <property type="match status" value="1"/>
</dbReference>
<keyword evidence="7 11" id="KW-0833">Ubl conjugation pathway</keyword>
<dbReference type="InterPro" id="IPR001394">
    <property type="entry name" value="Peptidase_C19_UCH"/>
</dbReference>
<dbReference type="InterPro" id="IPR028889">
    <property type="entry name" value="USP"/>
</dbReference>
<dbReference type="AlphaFoldDB" id="A0A6L2PUW6"/>
<evidence type="ECO:0000256" key="10">
    <source>
        <dbReference type="ARBA" id="ARBA00023242"/>
    </source>
</evidence>
<dbReference type="GO" id="GO:0006508">
    <property type="term" value="P:proteolysis"/>
    <property type="evidence" value="ECO:0007669"/>
    <property type="project" value="UniProtKB-KW"/>
</dbReference>
<dbReference type="EC" id="3.4.19.12" evidence="11"/>
<comment type="similarity">
    <text evidence="4 11">Belongs to the peptidase C19 family.</text>
</comment>
<evidence type="ECO:0000256" key="4">
    <source>
        <dbReference type="ARBA" id="ARBA00009085"/>
    </source>
</evidence>